<dbReference type="Proteomes" id="UP001497444">
    <property type="component" value="Chromosome 10"/>
</dbReference>
<gene>
    <name evidence="2" type="ORF">CSSPJE1EN1_LOCUS2535</name>
</gene>
<accession>A0ABP0VSA7</accession>
<evidence type="ECO:0000313" key="3">
    <source>
        <dbReference type="Proteomes" id="UP001497444"/>
    </source>
</evidence>
<proteinExistence type="predicted"/>
<evidence type="ECO:0000313" key="2">
    <source>
        <dbReference type="EMBL" id="CAK9257057.1"/>
    </source>
</evidence>
<name>A0ABP0VSA7_9BRYO</name>
<organism evidence="2 3">
    <name type="scientific">Sphagnum jensenii</name>
    <dbReference type="NCBI Taxonomy" id="128206"/>
    <lineage>
        <taxon>Eukaryota</taxon>
        <taxon>Viridiplantae</taxon>
        <taxon>Streptophyta</taxon>
        <taxon>Embryophyta</taxon>
        <taxon>Bryophyta</taxon>
        <taxon>Sphagnophytina</taxon>
        <taxon>Sphagnopsida</taxon>
        <taxon>Sphagnales</taxon>
        <taxon>Sphagnaceae</taxon>
        <taxon>Sphagnum</taxon>
    </lineage>
</organism>
<dbReference type="Gene3D" id="2.160.20.10">
    <property type="entry name" value="Single-stranded right-handed beta-helix, Pectin lyase-like"/>
    <property type="match status" value="1"/>
</dbReference>
<evidence type="ECO:0000256" key="1">
    <source>
        <dbReference type="ARBA" id="ARBA00022729"/>
    </source>
</evidence>
<keyword evidence="1" id="KW-0732">Signal</keyword>
<keyword evidence="3" id="KW-1185">Reference proteome</keyword>
<reference evidence="2" key="1">
    <citation type="submission" date="2024-02" db="EMBL/GenBank/DDBJ databases">
        <authorList>
            <consortium name="ELIXIR-Norway"/>
            <consortium name="Elixir Norway"/>
        </authorList>
    </citation>
    <scope>NUCLEOTIDE SEQUENCE</scope>
</reference>
<protein>
    <submittedName>
        <fullName evidence="2">Uncharacterized protein</fullName>
    </submittedName>
</protein>
<dbReference type="InterPro" id="IPR012334">
    <property type="entry name" value="Pectin_lyas_fold"/>
</dbReference>
<dbReference type="PRINTS" id="PR00807">
    <property type="entry name" value="AMBALLERGEN"/>
</dbReference>
<dbReference type="InterPro" id="IPR018082">
    <property type="entry name" value="AmbAllergen"/>
</dbReference>
<dbReference type="EMBL" id="OZ020105">
    <property type="protein sequence ID" value="CAK9257057.1"/>
    <property type="molecule type" value="Genomic_DNA"/>
</dbReference>
<sequence length="108" mass="11611">MFCGPSGLLQHEEVTNPEEVPLLLCADADMVTKHVDDDVGKSASTESWNWRTSGDFLMSGAYFISSGATSVNAQYFAKATGFNARPVNMVESMTQESGPIWCVPAVAC</sequence>